<reference evidence="2" key="1">
    <citation type="submission" date="2017-09" db="EMBL/GenBank/DDBJ databases">
        <title>Depth-based differentiation of microbial function through sediment-hosted aquifers and enrichment of novel symbionts in the deep terrestrial subsurface.</title>
        <authorList>
            <person name="Probst A.J."/>
            <person name="Ladd B."/>
            <person name="Jarett J.K."/>
            <person name="Geller-Mcgrath D.E."/>
            <person name="Sieber C.M.K."/>
            <person name="Emerson J.B."/>
            <person name="Anantharaman K."/>
            <person name="Thomas B.C."/>
            <person name="Malmstrom R."/>
            <person name="Stieglmeier M."/>
            <person name="Klingl A."/>
            <person name="Woyke T."/>
            <person name="Ryan C.M."/>
            <person name="Banfield J.F."/>
        </authorList>
    </citation>
    <scope>NUCLEOTIDE SEQUENCE [LARGE SCALE GENOMIC DNA]</scope>
</reference>
<dbReference type="Proteomes" id="UP000231263">
    <property type="component" value="Unassembled WGS sequence"/>
</dbReference>
<organism evidence="1 2">
    <name type="scientific">Candidatus Uhrbacteria bacterium CG_4_9_14_3_um_filter_41_35</name>
    <dbReference type="NCBI Taxonomy" id="1975034"/>
    <lineage>
        <taxon>Bacteria</taxon>
        <taxon>Candidatus Uhriibacteriota</taxon>
    </lineage>
</organism>
<gene>
    <name evidence="1" type="ORF">CO173_03915</name>
</gene>
<accession>A0A2M7XDP9</accession>
<dbReference type="AlphaFoldDB" id="A0A2M7XDP9"/>
<sequence length="144" mass="16587">MGVLKPIGSVINWEVLAILLADDQLSPVVDAVILSYDAEHDQIRASWRHENLQLFELDYDSILATAPTPVAKSMGAILYNLRLGYRHEELRKTLKKAEEERFLDVLDSVYAIIHGRICALCEHLKRELVEHNVDTIKYRLKDYE</sequence>
<protein>
    <submittedName>
        <fullName evidence="1">Uncharacterized protein</fullName>
    </submittedName>
</protein>
<evidence type="ECO:0000313" key="2">
    <source>
        <dbReference type="Proteomes" id="UP000231263"/>
    </source>
</evidence>
<name>A0A2M7XDP9_9BACT</name>
<proteinExistence type="predicted"/>
<comment type="caution">
    <text evidence="1">The sequence shown here is derived from an EMBL/GenBank/DDBJ whole genome shotgun (WGS) entry which is preliminary data.</text>
</comment>
<evidence type="ECO:0000313" key="1">
    <source>
        <dbReference type="EMBL" id="PJA45994.1"/>
    </source>
</evidence>
<dbReference type="EMBL" id="PFWT01000019">
    <property type="protein sequence ID" value="PJA45994.1"/>
    <property type="molecule type" value="Genomic_DNA"/>
</dbReference>